<name>A0A848B8C3_9FIRM</name>
<evidence type="ECO:0000313" key="1">
    <source>
        <dbReference type="EMBL" id="NMD99706.1"/>
    </source>
</evidence>
<comment type="caution">
    <text evidence="1">The sequence shown here is derived from an EMBL/GenBank/DDBJ whole genome shotgun (WGS) entry which is preliminary data.</text>
</comment>
<dbReference type="AlphaFoldDB" id="A0A848B8C3"/>
<dbReference type="PANTHER" id="PTHR38659">
    <property type="entry name" value="METAL-DEPENDENT PHOSPHOHYDROLASE"/>
    <property type="match status" value="1"/>
</dbReference>
<dbReference type="Gene3D" id="1.10.3210.10">
    <property type="entry name" value="Hypothetical protein af1432"/>
    <property type="match status" value="1"/>
</dbReference>
<accession>A0A848B8C3</accession>
<sequence>MAKLTRKRAEELLRKHTTEEHLFTHAAAVSAAMGAMAEHFGEDKDHWEGVGYLHDVDYEEYPDEHCHHVRELLAGEDVDDADIAAIISHGWGITVDEPEPTTPLMKSLYTVDELTGIIQAYARMRPERLDGMEVKSLKKKFKDKRFAAKCNRALIKQGCAMLGMELGDVMACCIQGMQAHAEELGL</sequence>
<gene>
    <name evidence="1" type="ORF">HF878_09605</name>
</gene>
<evidence type="ECO:0000313" key="2">
    <source>
        <dbReference type="Proteomes" id="UP000543804"/>
    </source>
</evidence>
<dbReference type="SUPFAM" id="SSF109604">
    <property type="entry name" value="HD-domain/PDEase-like"/>
    <property type="match status" value="1"/>
</dbReference>
<protein>
    <recommendedName>
        <fullName evidence="3">HD domain-containing protein</fullName>
    </recommendedName>
</protein>
<reference evidence="1 2" key="1">
    <citation type="submission" date="2020-04" db="EMBL/GenBank/DDBJ databases">
        <authorList>
            <person name="Hitch T.C.A."/>
            <person name="Wylensek D."/>
            <person name="Clavel T."/>
        </authorList>
    </citation>
    <scope>NUCLEOTIDE SEQUENCE [LARGE SCALE GENOMIC DNA]</scope>
    <source>
        <strain evidence="1 2">PG-130-P53-12</strain>
    </source>
</reference>
<dbReference type="RefSeq" id="WP_170077944.1">
    <property type="nucleotide sequence ID" value="NZ_JABAFA010000049.1"/>
</dbReference>
<proteinExistence type="predicted"/>
<dbReference type="EMBL" id="JABAFA010000049">
    <property type="protein sequence ID" value="NMD99706.1"/>
    <property type="molecule type" value="Genomic_DNA"/>
</dbReference>
<keyword evidence="2" id="KW-1185">Reference proteome</keyword>
<evidence type="ECO:0008006" key="3">
    <source>
        <dbReference type="Google" id="ProtNLM"/>
    </source>
</evidence>
<organism evidence="1 2">
    <name type="scientific">Selenomonas bovis</name>
    <dbReference type="NCBI Taxonomy" id="416586"/>
    <lineage>
        <taxon>Bacteria</taxon>
        <taxon>Bacillati</taxon>
        <taxon>Bacillota</taxon>
        <taxon>Negativicutes</taxon>
        <taxon>Selenomonadales</taxon>
        <taxon>Selenomonadaceae</taxon>
        <taxon>Selenomonas</taxon>
    </lineage>
</organism>
<dbReference type="Proteomes" id="UP000543804">
    <property type="component" value="Unassembled WGS sequence"/>
</dbReference>
<dbReference type="PANTHER" id="PTHR38659:SF2">
    <property type="entry name" value="HDIG DOMAIN PROTEIN"/>
    <property type="match status" value="1"/>
</dbReference>